<sequence length="316" mass="34188">MSSNPVSKTETPSVTPPVTSPQPQPQPQQPSMIFSAEAVVSRPTPSFKLGDYGLAIGHGGLRLADDSGLNPVPSFGSLSLGPNNPEPIKFSPGSVKKPVEGSEKKGKSKISFQIPKSAKGKEEVGKSYEVVEAELTSEGEDDGSNKKEEEDEGEGKKTWNLRPRNKKKALKKNSNGGGGRSKGAGAGQSEGQASRLPKIPTRPRTPTRPRAMNNAPTIAAAAAPVKPIFSLTLSKSEIEEDFLKMTGELPPKRNSRRPRNVQKKIDEISPGMFLGNVRPERYQVSDPPPRRVLMRILYISCRDRDDGVDMKCKAQP</sequence>
<dbReference type="Proteomes" id="UP001372338">
    <property type="component" value="Unassembled WGS sequence"/>
</dbReference>
<feature type="compositionally biased region" description="Basic residues" evidence="1">
    <location>
        <begin position="253"/>
        <end position="262"/>
    </location>
</feature>
<feature type="region of interest" description="Disordered" evidence="1">
    <location>
        <begin position="1"/>
        <end position="32"/>
    </location>
</feature>
<protein>
    <submittedName>
        <fullName evidence="2">Uncharacterized protein</fullName>
    </submittedName>
</protein>
<evidence type="ECO:0000313" key="3">
    <source>
        <dbReference type="Proteomes" id="UP001372338"/>
    </source>
</evidence>
<dbReference type="Pfam" id="PF07797">
    <property type="entry name" value="DUF1639"/>
    <property type="match status" value="1"/>
</dbReference>
<proteinExistence type="predicted"/>
<keyword evidence="3" id="KW-1185">Reference proteome</keyword>
<dbReference type="PANTHER" id="PTHR33130">
    <property type="entry name" value="PUTATIVE (DUF1639)-RELATED"/>
    <property type="match status" value="1"/>
</dbReference>
<feature type="region of interest" description="Disordered" evidence="1">
    <location>
        <begin position="244"/>
        <end position="263"/>
    </location>
</feature>
<feature type="compositionally biased region" description="Acidic residues" evidence="1">
    <location>
        <begin position="131"/>
        <end position="142"/>
    </location>
</feature>
<feature type="compositionally biased region" description="Pro residues" evidence="1">
    <location>
        <begin position="14"/>
        <end position="28"/>
    </location>
</feature>
<evidence type="ECO:0000313" key="2">
    <source>
        <dbReference type="EMBL" id="KAK7277106.1"/>
    </source>
</evidence>
<accession>A0AAN9IKP8</accession>
<dbReference type="EMBL" id="JAYWIO010000003">
    <property type="protein sequence ID" value="KAK7277106.1"/>
    <property type="molecule type" value="Genomic_DNA"/>
</dbReference>
<feature type="compositionally biased region" description="Gly residues" evidence="1">
    <location>
        <begin position="175"/>
        <end position="188"/>
    </location>
</feature>
<dbReference type="InterPro" id="IPR012438">
    <property type="entry name" value="DUF1639"/>
</dbReference>
<feature type="region of interest" description="Disordered" evidence="1">
    <location>
        <begin position="65"/>
        <end position="217"/>
    </location>
</feature>
<dbReference type="PANTHER" id="PTHR33130:SF43">
    <property type="entry name" value="OS01G0688600 PROTEIN"/>
    <property type="match status" value="1"/>
</dbReference>
<reference evidence="2 3" key="1">
    <citation type="submission" date="2024-01" db="EMBL/GenBank/DDBJ databases">
        <title>The genomes of 5 underutilized Papilionoideae crops provide insights into root nodulation and disease resistanc.</title>
        <authorList>
            <person name="Yuan L."/>
        </authorList>
    </citation>
    <scope>NUCLEOTIDE SEQUENCE [LARGE SCALE GENOMIC DNA]</scope>
    <source>
        <strain evidence="2">ZHUSHIDOU_FW_LH</strain>
        <tissue evidence="2">Leaf</tissue>
    </source>
</reference>
<evidence type="ECO:0000256" key="1">
    <source>
        <dbReference type="SAM" id="MobiDB-lite"/>
    </source>
</evidence>
<name>A0AAN9IKP8_CROPI</name>
<organism evidence="2 3">
    <name type="scientific">Crotalaria pallida</name>
    <name type="common">Smooth rattlebox</name>
    <name type="synonym">Crotalaria striata</name>
    <dbReference type="NCBI Taxonomy" id="3830"/>
    <lineage>
        <taxon>Eukaryota</taxon>
        <taxon>Viridiplantae</taxon>
        <taxon>Streptophyta</taxon>
        <taxon>Embryophyta</taxon>
        <taxon>Tracheophyta</taxon>
        <taxon>Spermatophyta</taxon>
        <taxon>Magnoliopsida</taxon>
        <taxon>eudicotyledons</taxon>
        <taxon>Gunneridae</taxon>
        <taxon>Pentapetalae</taxon>
        <taxon>rosids</taxon>
        <taxon>fabids</taxon>
        <taxon>Fabales</taxon>
        <taxon>Fabaceae</taxon>
        <taxon>Papilionoideae</taxon>
        <taxon>50 kb inversion clade</taxon>
        <taxon>genistoids sensu lato</taxon>
        <taxon>core genistoids</taxon>
        <taxon>Crotalarieae</taxon>
        <taxon>Crotalaria</taxon>
    </lineage>
</organism>
<feature type="compositionally biased region" description="Low complexity" evidence="1">
    <location>
        <begin position="202"/>
        <end position="217"/>
    </location>
</feature>
<feature type="compositionally biased region" description="Low complexity" evidence="1">
    <location>
        <begin position="1"/>
        <end position="13"/>
    </location>
</feature>
<gene>
    <name evidence="2" type="ORF">RIF29_18256</name>
</gene>
<dbReference type="AlphaFoldDB" id="A0AAN9IKP8"/>
<comment type="caution">
    <text evidence="2">The sequence shown here is derived from an EMBL/GenBank/DDBJ whole genome shotgun (WGS) entry which is preliminary data.</text>
</comment>